<feature type="transmembrane region" description="Helical" evidence="1">
    <location>
        <begin position="82"/>
        <end position="105"/>
    </location>
</feature>
<feature type="transmembrane region" description="Helical" evidence="1">
    <location>
        <begin position="51"/>
        <end position="70"/>
    </location>
</feature>
<keyword evidence="1" id="KW-0472">Membrane</keyword>
<keyword evidence="1" id="KW-1133">Transmembrane helix</keyword>
<dbReference type="RefSeq" id="WP_209520352.1">
    <property type="nucleotide sequence ID" value="NZ_CP108058.1"/>
</dbReference>
<geneLocation type="plasmid" evidence="2 3">
    <name>unnamed1</name>
</geneLocation>
<protein>
    <submittedName>
        <fullName evidence="2">Uncharacterized protein</fullName>
    </submittedName>
</protein>
<proteinExistence type="predicted"/>
<name>A0ABZ1RZ72_9ACTN</name>
<sequence length="219" mass="22648">MTPRRTSPRTTRSTPPRIAAGPAATAADLLASQERHRLAAEALPRLRAAALGWRNAAGALMAGLVAFGLVKGRTDVGQLAERWALGVGLLLLVALICGACGAYLLNRAAHGALKPSPLGTHITRSATEHLEVRSALRALRVGIAMTLGCVLFLVCAVASTWYGPSAKPPAVELSTPATGKLCGTVTGMRQGRLILKTGGTTVEVVAAALTQFRTVEGCP</sequence>
<accession>A0ABZ1RZ72</accession>
<keyword evidence="2" id="KW-0614">Plasmid</keyword>
<gene>
    <name evidence="2" type="ORF">OHU17_37950</name>
</gene>
<dbReference type="Proteomes" id="UP001432075">
    <property type="component" value="Plasmid unnamed1"/>
</dbReference>
<dbReference type="EMBL" id="CP108058">
    <property type="protein sequence ID" value="WUO51616.1"/>
    <property type="molecule type" value="Genomic_DNA"/>
</dbReference>
<evidence type="ECO:0000313" key="3">
    <source>
        <dbReference type="Proteomes" id="UP001432075"/>
    </source>
</evidence>
<organism evidence="2 3">
    <name type="scientific">Streptomyces goshikiensis</name>
    <dbReference type="NCBI Taxonomy" id="1942"/>
    <lineage>
        <taxon>Bacteria</taxon>
        <taxon>Bacillati</taxon>
        <taxon>Actinomycetota</taxon>
        <taxon>Actinomycetes</taxon>
        <taxon>Kitasatosporales</taxon>
        <taxon>Streptomycetaceae</taxon>
        <taxon>Streptomyces</taxon>
    </lineage>
</organism>
<keyword evidence="1" id="KW-0812">Transmembrane</keyword>
<keyword evidence="3" id="KW-1185">Reference proteome</keyword>
<evidence type="ECO:0000256" key="1">
    <source>
        <dbReference type="SAM" id="Phobius"/>
    </source>
</evidence>
<evidence type="ECO:0000313" key="2">
    <source>
        <dbReference type="EMBL" id="WUO51616.1"/>
    </source>
</evidence>
<reference evidence="2" key="1">
    <citation type="submission" date="2022-10" db="EMBL/GenBank/DDBJ databases">
        <title>The complete genomes of actinobacterial strains from the NBC collection.</title>
        <authorList>
            <person name="Joergensen T.S."/>
            <person name="Alvarez Arevalo M."/>
            <person name="Sterndorff E.B."/>
            <person name="Faurdal D."/>
            <person name="Vuksanovic O."/>
            <person name="Mourched A.-S."/>
            <person name="Charusanti P."/>
            <person name="Shaw S."/>
            <person name="Blin K."/>
            <person name="Weber T."/>
        </authorList>
    </citation>
    <scope>NUCLEOTIDE SEQUENCE</scope>
    <source>
        <strain evidence="2">NBC_00283</strain>
        <plasmid evidence="2">unnamed1</plasmid>
    </source>
</reference>
<feature type="transmembrane region" description="Helical" evidence="1">
    <location>
        <begin position="141"/>
        <end position="162"/>
    </location>
</feature>